<dbReference type="PANTHER" id="PTHR23504:SF15">
    <property type="entry name" value="MAJOR FACILITATOR SUPERFAMILY (MFS) PROFILE DOMAIN-CONTAINING PROTEIN"/>
    <property type="match status" value="1"/>
</dbReference>
<feature type="transmembrane region" description="Helical" evidence="8">
    <location>
        <begin position="12"/>
        <end position="31"/>
    </location>
</feature>
<evidence type="ECO:0000313" key="10">
    <source>
        <dbReference type="EMBL" id="TWB12392.1"/>
    </source>
</evidence>
<dbReference type="Gene3D" id="1.20.1250.20">
    <property type="entry name" value="MFS general substrate transporter like domains"/>
    <property type="match status" value="1"/>
</dbReference>
<feature type="transmembrane region" description="Helical" evidence="8">
    <location>
        <begin position="361"/>
        <end position="382"/>
    </location>
</feature>
<dbReference type="PRINTS" id="PR01035">
    <property type="entry name" value="TCRTETA"/>
</dbReference>
<keyword evidence="7 8" id="KW-0472">Membrane</keyword>
<feature type="transmembrane region" description="Helical" evidence="8">
    <location>
        <begin position="235"/>
        <end position="256"/>
    </location>
</feature>
<evidence type="ECO:0000256" key="2">
    <source>
        <dbReference type="ARBA" id="ARBA00004141"/>
    </source>
</evidence>
<evidence type="ECO:0000256" key="4">
    <source>
        <dbReference type="ARBA" id="ARBA00022448"/>
    </source>
</evidence>
<evidence type="ECO:0000256" key="6">
    <source>
        <dbReference type="ARBA" id="ARBA00022989"/>
    </source>
</evidence>
<feature type="domain" description="Major facilitator superfamily (MFS) profile" evidence="9">
    <location>
        <begin position="12"/>
        <end position="414"/>
    </location>
</feature>
<dbReference type="GO" id="GO:0022857">
    <property type="term" value="F:transmembrane transporter activity"/>
    <property type="evidence" value="ECO:0007669"/>
    <property type="project" value="InterPro"/>
</dbReference>
<evidence type="ECO:0000256" key="7">
    <source>
        <dbReference type="ARBA" id="ARBA00023136"/>
    </source>
</evidence>
<evidence type="ECO:0000313" key="11">
    <source>
        <dbReference type="Proteomes" id="UP000319859"/>
    </source>
</evidence>
<dbReference type="AlphaFoldDB" id="A0A560ESP2"/>
<proteinExistence type="inferred from homology"/>
<dbReference type="PROSITE" id="PS00216">
    <property type="entry name" value="SUGAR_TRANSPORT_1"/>
    <property type="match status" value="1"/>
</dbReference>
<evidence type="ECO:0000256" key="1">
    <source>
        <dbReference type="ARBA" id="ARBA00003279"/>
    </source>
</evidence>
<keyword evidence="4" id="KW-0813">Transport</keyword>
<feature type="transmembrane region" description="Helical" evidence="8">
    <location>
        <begin position="323"/>
        <end position="340"/>
    </location>
</feature>
<protein>
    <submittedName>
        <fullName evidence="10">DHA1 family tetracycline resistance protein-like MFS transporter</fullName>
    </submittedName>
</protein>
<feature type="transmembrane region" description="Helical" evidence="8">
    <location>
        <begin position="51"/>
        <end position="71"/>
    </location>
</feature>
<feature type="transmembrane region" description="Helical" evidence="8">
    <location>
        <begin position="388"/>
        <end position="407"/>
    </location>
</feature>
<keyword evidence="6 8" id="KW-1133">Transmembrane helix</keyword>
<dbReference type="PROSITE" id="PS50850">
    <property type="entry name" value="MFS"/>
    <property type="match status" value="1"/>
</dbReference>
<comment type="similarity">
    <text evidence="3">Belongs to the major facilitator superfamily. TCR/Tet family.</text>
</comment>
<sequence length="429" mass="44262">MQAAPAQSRKHMIAAVLSIIFFDSLGAGLIIPALPGLLETFSGTGPAQVSLTYGGIISLYSVGLFIASPLLGQLSDRFGRKPIFIVTLTGAMVDYAIMASFSSVVALAVGRLLAGICGANFPTASAYLTDILPPERRDHGFGWVGAAFGLGFIVGPVVGGLMAGLGLRAPFWGAAGLAAANALFSLLVLRESRVRPGGRLEVEPEAYPGTRLPRGGLNPLAPLLRLFSDRQFQPLLAALLLYHLAMLMIQSIWVLFTQVRFGWTAAQVGLSLTVFGLMAAVVQGGLVGPVLGRLGGRAGLLIGLAVSVAGCLLYGLATAGWQLYAVLVVASLGWLVPPAIQSLASRGVEAEAQGMLQGGLMASYGGASAVAPVISTAVFTWADGERHPGAVFFLASALVAVAFMIVAQRRPDGALEGATDAVTARPRGG</sequence>
<dbReference type="SUPFAM" id="SSF103473">
    <property type="entry name" value="MFS general substrate transporter"/>
    <property type="match status" value="1"/>
</dbReference>
<feature type="transmembrane region" description="Helical" evidence="8">
    <location>
        <begin position="141"/>
        <end position="165"/>
    </location>
</feature>
<gene>
    <name evidence="10" type="ORF">FBZ89_1245</name>
</gene>
<dbReference type="InterPro" id="IPR011701">
    <property type="entry name" value="MFS"/>
</dbReference>
<dbReference type="EMBL" id="VITN01000024">
    <property type="protein sequence ID" value="TWB12392.1"/>
    <property type="molecule type" value="Genomic_DNA"/>
</dbReference>
<dbReference type="InterPro" id="IPR001958">
    <property type="entry name" value="Tet-R_TetA/multi-R_MdtG-like"/>
</dbReference>
<evidence type="ECO:0000256" key="8">
    <source>
        <dbReference type="SAM" id="Phobius"/>
    </source>
</evidence>
<name>A0A560ESP2_9PROT</name>
<comment type="function">
    <text evidence="1">Resistance to tetracycline by an active tetracycline efflux. This is an energy-dependent process that decreases the accumulation of the antibiotic in whole cells. This protein functions as a metal-tetracycline/H(+) antiporter.</text>
</comment>
<organism evidence="10 11">
    <name type="scientific">Nitrospirillum amazonense</name>
    <dbReference type="NCBI Taxonomy" id="28077"/>
    <lineage>
        <taxon>Bacteria</taxon>
        <taxon>Pseudomonadati</taxon>
        <taxon>Pseudomonadota</taxon>
        <taxon>Alphaproteobacteria</taxon>
        <taxon>Rhodospirillales</taxon>
        <taxon>Azospirillaceae</taxon>
        <taxon>Nitrospirillum</taxon>
    </lineage>
</organism>
<evidence type="ECO:0000259" key="9">
    <source>
        <dbReference type="PROSITE" id="PS50850"/>
    </source>
</evidence>
<evidence type="ECO:0000256" key="5">
    <source>
        <dbReference type="ARBA" id="ARBA00022692"/>
    </source>
</evidence>
<feature type="transmembrane region" description="Helical" evidence="8">
    <location>
        <begin position="268"/>
        <end position="291"/>
    </location>
</feature>
<dbReference type="PANTHER" id="PTHR23504">
    <property type="entry name" value="MAJOR FACILITATOR SUPERFAMILY DOMAIN-CONTAINING PROTEIN 10"/>
    <property type="match status" value="1"/>
</dbReference>
<dbReference type="InterPro" id="IPR036259">
    <property type="entry name" value="MFS_trans_sf"/>
</dbReference>
<keyword evidence="5 8" id="KW-0812">Transmembrane</keyword>
<feature type="transmembrane region" description="Helical" evidence="8">
    <location>
        <begin position="298"/>
        <end position="317"/>
    </location>
</feature>
<dbReference type="Pfam" id="PF07690">
    <property type="entry name" value="MFS_1"/>
    <property type="match status" value="1"/>
</dbReference>
<reference evidence="10 11" key="1">
    <citation type="submission" date="2019-06" db="EMBL/GenBank/DDBJ databases">
        <title>Genomic Encyclopedia of Type Strains, Phase IV (KMG-V): Genome sequencing to study the core and pangenomes of soil and plant-associated prokaryotes.</title>
        <authorList>
            <person name="Whitman W."/>
        </authorList>
    </citation>
    <scope>NUCLEOTIDE SEQUENCE [LARGE SCALE GENOMIC DNA]</scope>
    <source>
        <strain evidence="10 11">BR 11880</strain>
    </source>
</reference>
<comment type="caution">
    <text evidence="10">The sequence shown here is derived from an EMBL/GenBank/DDBJ whole genome shotgun (WGS) entry which is preliminary data.</text>
</comment>
<dbReference type="GO" id="GO:0016020">
    <property type="term" value="C:membrane"/>
    <property type="evidence" value="ECO:0007669"/>
    <property type="project" value="UniProtKB-SubCell"/>
</dbReference>
<dbReference type="OrthoDB" id="9764259at2"/>
<dbReference type="Proteomes" id="UP000319859">
    <property type="component" value="Unassembled WGS sequence"/>
</dbReference>
<comment type="subcellular location">
    <subcellularLocation>
        <location evidence="2">Membrane</location>
        <topology evidence="2">Multi-pass membrane protein</topology>
    </subcellularLocation>
</comment>
<feature type="transmembrane region" description="Helical" evidence="8">
    <location>
        <begin position="171"/>
        <end position="189"/>
    </location>
</feature>
<evidence type="ECO:0000256" key="3">
    <source>
        <dbReference type="ARBA" id="ARBA00007520"/>
    </source>
</evidence>
<dbReference type="InterPro" id="IPR005829">
    <property type="entry name" value="Sugar_transporter_CS"/>
</dbReference>
<feature type="transmembrane region" description="Helical" evidence="8">
    <location>
        <begin position="83"/>
        <end position="106"/>
    </location>
</feature>
<dbReference type="InterPro" id="IPR020846">
    <property type="entry name" value="MFS_dom"/>
</dbReference>
<accession>A0A560ESP2</accession>